<reference evidence="1 2" key="1">
    <citation type="submission" date="2024-09" db="EMBL/GenBank/DDBJ databases">
        <title>Chromosome-scale assembly of Riccia fluitans.</title>
        <authorList>
            <person name="Paukszto L."/>
            <person name="Sawicki J."/>
            <person name="Karawczyk K."/>
            <person name="Piernik-Szablinska J."/>
            <person name="Szczecinska M."/>
            <person name="Mazdziarz M."/>
        </authorList>
    </citation>
    <scope>NUCLEOTIDE SEQUENCE [LARGE SCALE GENOMIC DNA]</scope>
    <source>
        <strain evidence="1">Rf_01</strain>
        <tissue evidence="1">Aerial parts of the thallus</tissue>
    </source>
</reference>
<dbReference type="Proteomes" id="UP001605036">
    <property type="component" value="Unassembled WGS sequence"/>
</dbReference>
<name>A0ABD1XS78_9MARC</name>
<dbReference type="EMBL" id="JBHFFA010000007">
    <property type="protein sequence ID" value="KAL2610751.1"/>
    <property type="molecule type" value="Genomic_DNA"/>
</dbReference>
<evidence type="ECO:0000313" key="1">
    <source>
        <dbReference type="EMBL" id="KAL2610751.1"/>
    </source>
</evidence>
<accession>A0ABD1XS78</accession>
<dbReference type="AlphaFoldDB" id="A0ABD1XS78"/>
<proteinExistence type="predicted"/>
<comment type="caution">
    <text evidence="1">The sequence shown here is derived from an EMBL/GenBank/DDBJ whole genome shotgun (WGS) entry which is preliminary data.</text>
</comment>
<evidence type="ECO:0000313" key="2">
    <source>
        <dbReference type="Proteomes" id="UP001605036"/>
    </source>
</evidence>
<organism evidence="1 2">
    <name type="scientific">Riccia fluitans</name>
    <dbReference type="NCBI Taxonomy" id="41844"/>
    <lineage>
        <taxon>Eukaryota</taxon>
        <taxon>Viridiplantae</taxon>
        <taxon>Streptophyta</taxon>
        <taxon>Embryophyta</taxon>
        <taxon>Marchantiophyta</taxon>
        <taxon>Marchantiopsida</taxon>
        <taxon>Marchantiidae</taxon>
        <taxon>Marchantiales</taxon>
        <taxon>Ricciaceae</taxon>
        <taxon>Riccia</taxon>
    </lineage>
</organism>
<protein>
    <submittedName>
        <fullName evidence="1">Uncharacterized protein</fullName>
    </submittedName>
</protein>
<gene>
    <name evidence="1" type="ORF">R1flu_022443</name>
</gene>
<sequence length="83" mass="9324">MTQGDLEIANDTCRVNVLLPIVGPKTGEICPNVLVNSPLRFTREESDPYPIFVKTLCDPKLRLRSTRRPACRQSPDDLSRADI</sequence>
<keyword evidence="2" id="KW-1185">Reference proteome</keyword>